<accession>A0A151JZK9</accession>
<evidence type="ECO:0000313" key="15">
    <source>
        <dbReference type="Proteomes" id="UP000078541"/>
    </source>
</evidence>
<keyword evidence="11" id="KW-0408">Iron</keyword>
<gene>
    <name evidence="14" type="ORF">ALC56_03135</name>
</gene>
<feature type="non-terminal residue" evidence="14">
    <location>
        <position position="1"/>
    </location>
</feature>
<evidence type="ECO:0000256" key="7">
    <source>
        <dbReference type="ARBA" id="ARBA00022723"/>
    </source>
</evidence>
<dbReference type="GO" id="GO:0004497">
    <property type="term" value="F:monooxygenase activity"/>
    <property type="evidence" value="ECO:0007669"/>
    <property type="project" value="UniProtKB-KW"/>
</dbReference>
<dbReference type="GO" id="GO:0016705">
    <property type="term" value="F:oxidoreductase activity, acting on paired donors, with incorporation or reduction of molecular oxygen"/>
    <property type="evidence" value="ECO:0007669"/>
    <property type="project" value="InterPro"/>
</dbReference>
<evidence type="ECO:0000256" key="9">
    <source>
        <dbReference type="ARBA" id="ARBA00022848"/>
    </source>
</evidence>
<organism evidence="14 15">
    <name type="scientific">Trachymyrmex septentrionalis</name>
    <dbReference type="NCBI Taxonomy" id="34720"/>
    <lineage>
        <taxon>Eukaryota</taxon>
        <taxon>Metazoa</taxon>
        <taxon>Ecdysozoa</taxon>
        <taxon>Arthropoda</taxon>
        <taxon>Hexapoda</taxon>
        <taxon>Insecta</taxon>
        <taxon>Pterygota</taxon>
        <taxon>Neoptera</taxon>
        <taxon>Endopterygota</taxon>
        <taxon>Hymenoptera</taxon>
        <taxon>Apocrita</taxon>
        <taxon>Aculeata</taxon>
        <taxon>Formicoidea</taxon>
        <taxon>Formicidae</taxon>
        <taxon>Myrmicinae</taxon>
        <taxon>Trachymyrmex</taxon>
    </lineage>
</organism>
<dbReference type="AlphaFoldDB" id="A0A151JZK9"/>
<dbReference type="Pfam" id="PF00067">
    <property type="entry name" value="p450"/>
    <property type="match status" value="1"/>
</dbReference>
<proteinExistence type="inferred from homology"/>
<dbReference type="InterPro" id="IPR001128">
    <property type="entry name" value="Cyt_P450"/>
</dbReference>
<keyword evidence="12" id="KW-0503">Monooxygenase</keyword>
<dbReference type="Gene3D" id="1.10.630.10">
    <property type="entry name" value="Cytochrome P450"/>
    <property type="match status" value="1"/>
</dbReference>
<dbReference type="InterPro" id="IPR036396">
    <property type="entry name" value="Cyt_P450_sf"/>
</dbReference>
<evidence type="ECO:0000256" key="5">
    <source>
        <dbReference type="ARBA" id="ARBA00010617"/>
    </source>
</evidence>
<evidence type="ECO:0000256" key="2">
    <source>
        <dbReference type="ARBA" id="ARBA00003690"/>
    </source>
</evidence>
<evidence type="ECO:0000256" key="12">
    <source>
        <dbReference type="ARBA" id="ARBA00023033"/>
    </source>
</evidence>
<keyword evidence="6" id="KW-0349">Heme</keyword>
<evidence type="ECO:0000256" key="1">
    <source>
        <dbReference type="ARBA" id="ARBA00001971"/>
    </source>
</evidence>
<comment type="similarity">
    <text evidence="5">Belongs to the cytochrome P450 family.</text>
</comment>
<comment type="subcellular location">
    <subcellularLocation>
        <location evidence="4">Endoplasmic reticulum membrane</location>
        <topology evidence="4">Peripheral membrane protein</topology>
    </subcellularLocation>
    <subcellularLocation>
        <location evidence="3">Microsome membrane</location>
        <topology evidence="3">Peripheral membrane protein</topology>
    </subcellularLocation>
</comment>
<dbReference type="STRING" id="34720.A0A151JZK9"/>
<dbReference type="PANTHER" id="PTHR24291">
    <property type="entry name" value="CYTOCHROME P450 FAMILY 4"/>
    <property type="match status" value="1"/>
</dbReference>
<dbReference type="GO" id="GO:0005506">
    <property type="term" value="F:iron ion binding"/>
    <property type="evidence" value="ECO:0007669"/>
    <property type="project" value="InterPro"/>
</dbReference>
<dbReference type="EMBL" id="KQ981360">
    <property type="protein sequence ID" value="KYN42447.1"/>
    <property type="molecule type" value="Genomic_DNA"/>
</dbReference>
<keyword evidence="13" id="KW-0472">Membrane</keyword>
<name>A0A151JZK9_9HYME</name>
<keyword evidence="10" id="KW-0560">Oxidoreductase</keyword>
<comment type="cofactor">
    <cofactor evidence="1">
        <name>heme</name>
        <dbReference type="ChEBI" id="CHEBI:30413"/>
    </cofactor>
</comment>
<protein>
    <submittedName>
        <fullName evidence="14">Cytochrome P450 6A1</fullName>
    </submittedName>
</protein>
<keyword evidence="15" id="KW-1185">Reference proteome</keyword>
<dbReference type="PANTHER" id="PTHR24291:SF189">
    <property type="entry name" value="CYTOCHROME P450 4C3-RELATED"/>
    <property type="match status" value="1"/>
</dbReference>
<keyword evidence="7" id="KW-0479">Metal-binding</keyword>
<evidence type="ECO:0000256" key="8">
    <source>
        <dbReference type="ARBA" id="ARBA00022824"/>
    </source>
</evidence>
<evidence type="ECO:0000256" key="4">
    <source>
        <dbReference type="ARBA" id="ARBA00004406"/>
    </source>
</evidence>
<evidence type="ECO:0000256" key="13">
    <source>
        <dbReference type="ARBA" id="ARBA00023136"/>
    </source>
</evidence>
<evidence type="ECO:0000313" key="14">
    <source>
        <dbReference type="EMBL" id="KYN42447.1"/>
    </source>
</evidence>
<reference evidence="14 15" key="1">
    <citation type="submission" date="2016-03" db="EMBL/GenBank/DDBJ databases">
        <title>Trachymyrmex septentrionalis WGS genome.</title>
        <authorList>
            <person name="Nygaard S."/>
            <person name="Hu H."/>
            <person name="Boomsma J."/>
            <person name="Zhang G."/>
        </authorList>
    </citation>
    <scope>NUCLEOTIDE SEQUENCE [LARGE SCALE GENOMIC DNA]</scope>
    <source>
        <strain evidence="14">Tsep2-gDNA-1</strain>
        <tissue evidence="14">Whole body</tissue>
    </source>
</reference>
<sequence length="115" mass="13670">SHFIICFSESYLVPTGTLIHINIYGVHRDPNFWPNPETFDPDRFYLRLELRSIVKCVDARFKTIRIFIRIYLSGRLKKSAEPLLYPVDLDDKECIINEDVQCHEHYVQICILKKK</sequence>
<evidence type="ECO:0000256" key="3">
    <source>
        <dbReference type="ARBA" id="ARBA00004174"/>
    </source>
</evidence>
<dbReference type="GO" id="GO:0020037">
    <property type="term" value="F:heme binding"/>
    <property type="evidence" value="ECO:0007669"/>
    <property type="project" value="InterPro"/>
</dbReference>
<keyword evidence="9" id="KW-0492">Microsome</keyword>
<dbReference type="GO" id="GO:0005789">
    <property type="term" value="C:endoplasmic reticulum membrane"/>
    <property type="evidence" value="ECO:0007669"/>
    <property type="project" value="UniProtKB-SubCell"/>
</dbReference>
<dbReference type="SUPFAM" id="SSF48264">
    <property type="entry name" value="Cytochrome P450"/>
    <property type="match status" value="1"/>
</dbReference>
<dbReference type="InterPro" id="IPR050196">
    <property type="entry name" value="Cytochrome_P450_Monoox"/>
</dbReference>
<dbReference type="Proteomes" id="UP000078541">
    <property type="component" value="Unassembled WGS sequence"/>
</dbReference>
<evidence type="ECO:0000256" key="11">
    <source>
        <dbReference type="ARBA" id="ARBA00023004"/>
    </source>
</evidence>
<keyword evidence="8" id="KW-0256">Endoplasmic reticulum</keyword>
<comment type="function">
    <text evidence="2">May be involved in the metabolism of insect hormones and in the breakdown of synthetic insecticides.</text>
</comment>
<evidence type="ECO:0000256" key="6">
    <source>
        <dbReference type="ARBA" id="ARBA00022617"/>
    </source>
</evidence>
<evidence type="ECO:0000256" key="10">
    <source>
        <dbReference type="ARBA" id="ARBA00023002"/>
    </source>
</evidence>